<feature type="transmembrane region" description="Helical" evidence="1">
    <location>
        <begin position="108"/>
        <end position="129"/>
    </location>
</feature>
<proteinExistence type="predicted"/>
<keyword evidence="3" id="KW-1185">Reference proteome</keyword>
<dbReference type="EMBL" id="JACHOC010000005">
    <property type="protein sequence ID" value="MBB4622900.1"/>
    <property type="molecule type" value="Genomic_DNA"/>
</dbReference>
<feature type="transmembrane region" description="Helical" evidence="1">
    <location>
        <begin position="68"/>
        <end position="87"/>
    </location>
</feature>
<reference evidence="2 3" key="1">
    <citation type="submission" date="2020-08" db="EMBL/GenBank/DDBJ databases">
        <title>Genomic Encyclopedia of Type Strains, Phase IV (KMG-IV): sequencing the most valuable type-strain genomes for metagenomic binning, comparative biology and taxonomic classification.</title>
        <authorList>
            <person name="Goeker M."/>
        </authorList>
    </citation>
    <scope>NUCLEOTIDE SEQUENCE [LARGE SCALE GENOMIC DNA]</scope>
    <source>
        <strain evidence="2 3">DSM 102983</strain>
    </source>
</reference>
<comment type="caution">
    <text evidence="2">The sequence shown here is derived from an EMBL/GenBank/DDBJ whole genome shotgun (WGS) entry which is preliminary data.</text>
</comment>
<protein>
    <submittedName>
        <fullName evidence="2">Uncharacterized protein</fullName>
    </submittedName>
</protein>
<evidence type="ECO:0000313" key="2">
    <source>
        <dbReference type="EMBL" id="MBB4622900.1"/>
    </source>
</evidence>
<evidence type="ECO:0000256" key="1">
    <source>
        <dbReference type="SAM" id="Phobius"/>
    </source>
</evidence>
<accession>A0ABR6KN84</accession>
<keyword evidence="1" id="KW-0472">Membrane</keyword>
<feature type="transmembrane region" description="Helical" evidence="1">
    <location>
        <begin position="162"/>
        <end position="185"/>
    </location>
</feature>
<dbReference type="RefSeq" id="WP_122374900.1">
    <property type="nucleotide sequence ID" value="NZ_BMPB01000005.1"/>
</dbReference>
<organism evidence="2 3">
    <name type="scientific">Parabacteroides faecis</name>
    <dbReference type="NCBI Taxonomy" id="1217282"/>
    <lineage>
        <taxon>Bacteria</taxon>
        <taxon>Pseudomonadati</taxon>
        <taxon>Bacteroidota</taxon>
        <taxon>Bacteroidia</taxon>
        <taxon>Bacteroidales</taxon>
        <taxon>Tannerellaceae</taxon>
        <taxon>Parabacteroides</taxon>
    </lineage>
</organism>
<name>A0ABR6KN84_9BACT</name>
<feature type="transmembrane region" description="Helical" evidence="1">
    <location>
        <begin position="30"/>
        <end position="48"/>
    </location>
</feature>
<keyword evidence="1" id="KW-0812">Transmembrane</keyword>
<keyword evidence="1" id="KW-1133">Transmembrane helix</keyword>
<sequence length="234" mass="26879">MDNILLLLSLFAVVKSLFMTSLLPNRWYRLAFSLSLGAFIMLCHPYAMEVNKLELQRVLSSQSAMMNISLVVMVDMLLSCYFCIARIKDWEDSKSFRWYTKLFRYMPSLLVFPALYYIHITLFFSLTGVDFLRTSIGLAAGVTITFGLASFYMRKLIAEKELLIELVVILTFFVCVLVICCTIFHPSATVYNHPSPIDWVGCAGTLAVLLAIFILGYLWTQVVRMYKQRKNSKH</sequence>
<gene>
    <name evidence="2" type="ORF">GGQ57_002809</name>
</gene>
<dbReference type="Proteomes" id="UP000533637">
    <property type="component" value="Unassembled WGS sequence"/>
</dbReference>
<feature type="transmembrane region" description="Helical" evidence="1">
    <location>
        <begin position="197"/>
        <end position="220"/>
    </location>
</feature>
<feature type="transmembrane region" description="Helical" evidence="1">
    <location>
        <begin position="6"/>
        <end position="23"/>
    </location>
</feature>
<feature type="transmembrane region" description="Helical" evidence="1">
    <location>
        <begin position="135"/>
        <end position="153"/>
    </location>
</feature>
<evidence type="ECO:0000313" key="3">
    <source>
        <dbReference type="Proteomes" id="UP000533637"/>
    </source>
</evidence>